<gene>
    <name evidence="2" type="ORF">UFOPK3417_01408</name>
</gene>
<evidence type="ECO:0000313" key="2">
    <source>
        <dbReference type="EMBL" id="CAB4881441.1"/>
    </source>
</evidence>
<name>A0A6J7EGU5_9ZZZZ</name>
<dbReference type="AlphaFoldDB" id="A0A6J7EGU5"/>
<reference evidence="2" key="1">
    <citation type="submission" date="2020-05" db="EMBL/GenBank/DDBJ databases">
        <authorList>
            <person name="Chiriac C."/>
            <person name="Salcher M."/>
            <person name="Ghai R."/>
            <person name="Kavagutti S V."/>
        </authorList>
    </citation>
    <scope>NUCLEOTIDE SEQUENCE</scope>
</reference>
<feature type="compositionally biased region" description="Low complexity" evidence="1">
    <location>
        <begin position="128"/>
        <end position="137"/>
    </location>
</feature>
<accession>A0A6J7EGU5</accession>
<organism evidence="2">
    <name type="scientific">freshwater metagenome</name>
    <dbReference type="NCBI Taxonomy" id="449393"/>
    <lineage>
        <taxon>unclassified sequences</taxon>
        <taxon>metagenomes</taxon>
        <taxon>ecological metagenomes</taxon>
    </lineage>
</organism>
<feature type="region of interest" description="Disordered" evidence="1">
    <location>
        <begin position="112"/>
        <end position="137"/>
    </location>
</feature>
<feature type="compositionally biased region" description="Basic and acidic residues" evidence="1">
    <location>
        <begin position="112"/>
        <end position="123"/>
    </location>
</feature>
<protein>
    <submittedName>
        <fullName evidence="2">Unannotated protein</fullName>
    </submittedName>
</protein>
<proteinExistence type="predicted"/>
<dbReference type="EMBL" id="CAFBLR010000151">
    <property type="protein sequence ID" value="CAB4881441.1"/>
    <property type="molecule type" value="Genomic_DNA"/>
</dbReference>
<sequence>MIRLRLLADAYISASGIRASKISFSSGPEVQGPTLPSTVGRYGLPFQMSSGSTGANRPGPTSMVAVPSATAETIFMPVQSPTSRDIAMPCRPRSRLSCTFPGWRVGMCRSAIDHSDDDGRVDDLQAGSSPTSASTPP</sequence>
<evidence type="ECO:0000256" key="1">
    <source>
        <dbReference type="SAM" id="MobiDB-lite"/>
    </source>
</evidence>